<dbReference type="AlphaFoldDB" id="A0A9P4Q591"/>
<dbReference type="GO" id="GO:0016787">
    <property type="term" value="F:hydrolase activity"/>
    <property type="evidence" value="ECO:0007669"/>
    <property type="project" value="UniProtKB-KW"/>
</dbReference>
<dbReference type="EMBL" id="MU003806">
    <property type="protein sequence ID" value="KAF2719810.1"/>
    <property type="molecule type" value="Genomic_DNA"/>
</dbReference>
<organism evidence="4 5">
    <name type="scientific">Polychaeton citri CBS 116435</name>
    <dbReference type="NCBI Taxonomy" id="1314669"/>
    <lineage>
        <taxon>Eukaryota</taxon>
        <taxon>Fungi</taxon>
        <taxon>Dikarya</taxon>
        <taxon>Ascomycota</taxon>
        <taxon>Pezizomycotina</taxon>
        <taxon>Dothideomycetes</taxon>
        <taxon>Dothideomycetidae</taxon>
        <taxon>Capnodiales</taxon>
        <taxon>Capnodiaceae</taxon>
        <taxon>Polychaeton</taxon>
    </lineage>
</organism>
<evidence type="ECO:0000256" key="1">
    <source>
        <dbReference type="ARBA" id="ARBA00022801"/>
    </source>
</evidence>
<dbReference type="SMART" id="SM00355">
    <property type="entry name" value="ZnF_C2H2"/>
    <property type="match status" value="2"/>
</dbReference>
<comment type="caution">
    <text evidence="4">The sequence shown here is derived from an EMBL/GenBank/DDBJ whole genome shotgun (WGS) entry which is preliminary data.</text>
</comment>
<feature type="region of interest" description="Disordered" evidence="2">
    <location>
        <begin position="84"/>
        <end position="134"/>
    </location>
</feature>
<proteinExistence type="predicted"/>
<feature type="compositionally biased region" description="Basic and acidic residues" evidence="2">
    <location>
        <begin position="84"/>
        <end position="110"/>
    </location>
</feature>
<evidence type="ECO:0000256" key="2">
    <source>
        <dbReference type="SAM" id="MobiDB-lite"/>
    </source>
</evidence>
<dbReference type="InterPro" id="IPR012462">
    <property type="entry name" value="UFSP1/2_DUB_cat"/>
</dbReference>
<reference evidence="4" key="1">
    <citation type="journal article" date="2020" name="Stud. Mycol.">
        <title>101 Dothideomycetes genomes: a test case for predicting lifestyles and emergence of pathogens.</title>
        <authorList>
            <person name="Haridas S."/>
            <person name="Albert R."/>
            <person name="Binder M."/>
            <person name="Bloem J."/>
            <person name="Labutti K."/>
            <person name="Salamov A."/>
            <person name="Andreopoulos B."/>
            <person name="Baker S."/>
            <person name="Barry K."/>
            <person name="Bills G."/>
            <person name="Bluhm B."/>
            <person name="Cannon C."/>
            <person name="Castanera R."/>
            <person name="Culley D."/>
            <person name="Daum C."/>
            <person name="Ezra D."/>
            <person name="Gonzalez J."/>
            <person name="Henrissat B."/>
            <person name="Kuo A."/>
            <person name="Liang C."/>
            <person name="Lipzen A."/>
            <person name="Lutzoni F."/>
            <person name="Magnuson J."/>
            <person name="Mondo S."/>
            <person name="Nolan M."/>
            <person name="Ohm R."/>
            <person name="Pangilinan J."/>
            <person name="Park H.-J."/>
            <person name="Ramirez L."/>
            <person name="Alfaro M."/>
            <person name="Sun H."/>
            <person name="Tritt A."/>
            <person name="Yoshinaga Y."/>
            <person name="Zwiers L.-H."/>
            <person name="Turgeon B."/>
            <person name="Goodwin S."/>
            <person name="Spatafora J."/>
            <person name="Crous P."/>
            <person name="Grigoriev I."/>
        </authorList>
    </citation>
    <scope>NUCLEOTIDE SEQUENCE</scope>
    <source>
        <strain evidence="4">CBS 116435</strain>
    </source>
</reference>
<feature type="domain" description="C2H2-type" evidence="3">
    <location>
        <begin position="60"/>
        <end position="83"/>
    </location>
</feature>
<feature type="region of interest" description="Disordered" evidence="2">
    <location>
        <begin position="28"/>
        <end position="57"/>
    </location>
</feature>
<feature type="domain" description="C2H2-type" evidence="3">
    <location>
        <begin position="5"/>
        <end position="28"/>
    </location>
</feature>
<keyword evidence="1" id="KW-0378">Hydrolase</keyword>
<dbReference type="Proteomes" id="UP000799441">
    <property type="component" value="Unassembled WGS sequence"/>
</dbReference>
<protein>
    <recommendedName>
        <fullName evidence="3">C2H2-type domain-containing protein</fullName>
    </recommendedName>
</protein>
<dbReference type="Pfam" id="PF07910">
    <property type="entry name" value="Peptidase_C78"/>
    <property type="match status" value="1"/>
</dbReference>
<evidence type="ECO:0000259" key="3">
    <source>
        <dbReference type="SMART" id="SM00355"/>
    </source>
</evidence>
<dbReference type="InterPro" id="IPR013087">
    <property type="entry name" value="Znf_C2H2_type"/>
</dbReference>
<gene>
    <name evidence="4" type="ORF">K431DRAFT_227789</name>
</gene>
<evidence type="ECO:0000313" key="4">
    <source>
        <dbReference type="EMBL" id="KAF2719810.1"/>
    </source>
</evidence>
<accession>A0A9P4Q591</accession>
<dbReference type="OrthoDB" id="288987at2759"/>
<sequence length="455" mass="51421">MVHNLACPFCGYRSDDEYVLTFHIEERHTESSPFVGTPPKSDGGVKNQREPPGRLGEDWIQCTRTGCGEFFLVTDLEEHLVIHESADVPEGEDRARQDTVRRPPRGDAGRLQRKHISPSSRSPPPPRNGTLDKWFRGSSFVGNREVVPPLPPRPKPKLEAGRLGKRELGPHAFESRMPDRVRQQLIHEALPRSYNYITSSGRVEREYYIENETLDLVDTLADLSALDRYVKVGYFCRPTTKHIRRIHCEGNFCGYWNIQMLLSSMQSGTRGDLLPNVLQIQDTIEAAWDAGLCTYSRTETGGIKGTRKWIGSMEATAYFTHTGTPVSGQTFLTKGGSSGDVAHEKLLDHIEAYFMSATDWAIKHGTSFITDLAPVYLQRQGHSLTIVGLQRCTDGYRDLLVFDPSIETARAMRPLLDGRRVRASPEALTKPYRRSERHLSMWKEFEIVQVDPPSV</sequence>
<dbReference type="Gene3D" id="3.90.70.130">
    <property type="match status" value="1"/>
</dbReference>
<feature type="compositionally biased region" description="Basic and acidic residues" evidence="2">
    <location>
        <begin position="47"/>
        <end position="57"/>
    </location>
</feature>
<keyword evidence="5" id="KW-1185">Reference proteome</keyword>
<name>A0A9P4Q591_9PEZI</name>
<evidence type="ECO:0000313" key="5">
    <source>
        <dbReference type="Proteomes" id="UP000799441"/>
    </source>
</evidence>